<dbReference type="AlphaFoldDB" id="A0ABC8SHJ4"/>
<proteinExistence type="predicted"/>
<evidence type="ECO:0000313" key="2">
    <source>
        <dbReference type="Proteomes" id="UP001642360"/>
    </source>
</evidence>
<dbReference type="EMBL" id="CAUOFW020002892">
    <property type="protein sequence ID" value="CAK9156666.1"/>
    <property type="molecule type" value="Genomic_DNA"/>
</dbReference>
<protein>
    <submittedName>
        <fullName evidence="1">Uncharacterized protein</fullName>
    </submittedName>
</protein>
<dbReference type="Proteomes" id="UP001642360">
    <property type="component" value="Unassembled WGS sequence"/>
</dbReference>
<accession>A0ABC8SHJ4</accession>
<name>A0ABC8SHJ4_9AQUA</name>
<evidence type="ECO:0000313" key="1">
    <source>
        <dbReference type="EMBL" id="CAK9156666.1"/>
    </source>
</evidence>
<sequence length="61" mass="6784">MTGGPLCDHVHEIANARLQVRDCWLEDSWKIDYLAELVGESGAEEVVSTIEEQKEGADLLI</sequence>
<reference evidence="1 2" key="1">
    <citation type="submission" date="2024-02" db="EMBL/GenBank/DDBJ databases">
        <authorList>
            <person name="Vignale AGUSTIN F."/>
            <person name="Sosa J E."/>
            <person name="Modenutti C."/>
        </authorList>
    </citation>
    <scope>NUCLEOTIDE SEQUENCE [LARGE SCALE GENOMIC DNA]</scope>
</reference>
<gene>
    <name evidence="1" type="ORF">ILEXP_LOCUS25212</name>
</gene>
<organism evidence="1 2">
    <name type="scientific">Ilex paraguariensis</name>
    <name type="common">yerba mate</name>
    <dbReference type="NCBI Taxonomy" id="185542"/>
    <lineage>
        <taxon>Eukaryota</taxon>
        <taxon>Viridiplantae</taxon>
        <taxon>Streptophyta</taxon>
        <taxon>Embryophyta</taxon>
        <taxon>Tracheophyta</taxon>
        <taxon>Spermatophyta</taxon>
        <taxon>Magnoliopsida</taxon>
        <taxon>eudicotyledons</taxon>
        <taxon>Gunneridae</taxon>
        <taxon>Pentapetalae</taxon>
        <taxon>asterids</taxon>
        <taxon>campanulids</taxon>
        <taxon>Aquifoliales</taxon>
        <taxon>Aquifoliaceae</taxon>
        <taxon>Ilex</taxon>
    </lineage>
</organism>
<keyword evidence="2" id="KW-1185">Reference proteome</keyword>
<comment type="caution">
    <text evidence="1">The sequence shown here is derived from an EMBL/GenBank/DDBJ whole genome shotgun (WGS) entry which is preliminary data.</text>
</comment>